<dbReference type="InterPro" id="IPR017871">
    <property type="entry name" value="ABC_transporter-like_CS"/>
</dbReference>
<evidence type="ECO:0000256" key="3">
    <source>
        <dbReference type="ARBA" id="ARBA00022741"/>
    </source>
</evidence>
<dbReference type="PROSITE" id="PS00211">
    <property type="entry name" value="ABC_TRANSPORTER_1"/>
    <property type="match status" value="1"/>
</dbReference>
<name>A0A2N3PUX3_9PROT</name>
<sequence>MPPSSDTGQNAANIRLEGVSHRFGQTDVISDVSLDIADGEFVALLGPSGCGKSTLLRILAGLQEQTIGRVLIGERCVDGLPPRTRGVGIVFQNYALFPHMTALANVAYGLEAVGISRAEALVRARDALAGVQMTPFGERKPRALSGGQQQRVALARTLAIGPRILLLDEPLAALDKNLRLDMQLEIRRLQRALRITTVMVTHDQEEAMGMADRIAVLNAGCVEQFDTPEAIYDRPETLFVANFVGAANMLEAELQGGPEGFRLHLADGTLDLAKPAPASRPGRVQASIRPEHWSVAPADGEGPTATVSIVTPLGPSALVDLVLSDGRPCRFSFPRAQGVHLTPGDQIRLGLQPGAAIRLFV</sequence>
<dbReference type="Gene3D" id="2.40.50.140">
    <property type="entry name" value="Nucleic acid-binding proteins"/>
    <property type="match status" value="1"/>
</dbReference>
<dbReference type="EMBL" id="PIUM01000013">
    <property type="protein sequence ID" value="PKU24201.1"/>
    <property type="molecule type" value="Genomic_DNA"/>
</dbReference>
<dbReference type="GO" id="GO:0016887">
    <property type="term" value="F:ATP hydrolysis activity"/>
    <property type="evidence" value="ECO:0007669"/>
    <property type="project" value="InterPro"/>
</dbReference>
<dbReference type="GO" id="GO:0140359">
    <property type="term" value="F:ABC-type transporter activity"/>
    <property type="evidence" value="ECO:0007669"/>
    <property type="project" value="UniProtKB-ARBA"/>
</dbReference>
<dbReference type="SUPFAM" id="SSF50331">
    <property type="entry name" value="MOP-like"/>
    <property type="match status" value="1"/>
</dbReference>
<dbReference type="FunFam" id="3.40.50.300:FF:000042">
    <property type="entry name" value="Maltose/maltodextrin ABC transporter, ATP-binding protein"/>
    <property type="match status" value="1"/>
</dbReference>
<dbReference type="SUPFAM" id="SSF52540">
    <property type="entry name" value="P-loop containing nucleoside triphosphate hydrolases"/>
    <property type="match status" value="1"/>
</dbReference>
<dbReference type="InterPro" id="IPR003593">
    <property type="entry name" value="AAA+_ATPase"/>
</dbReference>
<dbReference type="InterPro" id="IPR012340">
    <property type="entry name" value="NA-bd_OB-fold"/>
</dbReference>
<dbReference type="PANTHER" id="PTHR42781">
    <property type="entry name" value="SPERMIDINE/PUTRESCINE IMPORT ATP-BINDING PROTEIN POTA"/>
    <property type="match status" value="1"/>
</dbReference>
<proteinExistence type="inferred from homology"/>
<reference evidence="7" key="1">
    <citation type="submission" date="2017-12" db="EMBL/GenBank/DDBJ databases">
        <title>Draft genome sequence of Telmatospirillum siberiense 26-4b1T, an acidotolerant peatland alphaproteobacterium potentially involved in sulfur cycling.</title>
        <authorList>
            <person name="Hausmann B."/>
            <person name="Pjevac P."/>
            <person name="Schreck K."/>
            <person name="Herbold C.W."/>
            <person name="Daims H."/>
            <person name="Wagner M."/>
            <person name="Pester M."/>
            <person name="Loy A."/>
        </authorList>
    </citation>
    <scope>NUCLEOTIDE SEQUENCE [LARGE SCALE GENOMIC DNA]</scope>
    <source>
        <strain evidence="7">26-4b1</strain>
    </source>
</reference>
<dbReference type="PROSITE" id="PS50893">
    <property type="entry name" value="ABC_TRANSPORTER_2"/>
    <property type="match status" value="1"/>
</dbReference>
<dbReference type="OrthoDB" id="9802264at2"/>
<evidence type="ECO:0000313" key="6">
    <source>
        <dbReference type="EMBL" id="PKU24201.1"/>
    </source>
</evidence>
<dbReference type="PANTHER" id="PTHR42781:SF4">
    <property type="entry name" value="SPERMIDINE_PUTRESCINE IMPORT ATP-BINDING PROTEIN POTA"/>
    <property type="match status" value="1"/>
</dbReference>
<dbReference type="GO" id="GO:0043190">
    <property type="term" value="C:ATP-binding cassette (ABC) transporter complex"/>
    <property type="evidence" value="ECO:0007669"/>
    <property type="project" value="InterPro"/>
</dbReference>
<keyword evidence="7" id="KW-1185">Reference proteome</keyword>
<evidence type="ECO:0000256" key="2">
    <source>
        <dbReference type="ARBA" id="ARBA00022448"/>
    </source>
</evidence>
<dbReference type="Gene3D" id="2.40.50.100">
    <property type="match status" value="1"/>
</dbReference>
<dbReference type="InterPro" id="IPR050093">
    <property type="entry name" value="ABC_SmlMolc_Importer"/>
</dbReference>
<organism evidence="6 7">
    <name type="scientific">Telmatospirillum siberiense</name>
    <dbReference type="NCBI Taxonomy" id="382514"/>
    <lineage>
        <taxon>Bacteria</taxon>
        <taxon>Pseudomonadati</taxon>
        <taxon>Pseudomonadota</taxon>
        <taxon>Alphaproteobacteria</taxon>
        <taxon>Rhodospirillales</taxon>
        <taxon>Rhodospirillaceae</taxon>
        <taxon>Telmatospirillum</taxon>
    </lineage>
</organism>
<comment type="caution">
    <text evidence="6">The sequence shown here is derived from an EMBL/GenBank/DDBJ whole genome shotgun (WGS) entry which is preliminary data.</text>
</comment>
<dbReference type="GO" id="GO:0005524">
    <property type="term" value="F:ATP binding"/>
    <property type="evidence" value="ECO:0007669"/>
    <property type="project" value="UniProtKB-KW"/>
</dbReference>
<accession>A0A2N3PUX3</accession>
<keyword evidence="4 6" id="KW-0067">ATP-binding</keyword>
<protein>
    <submittedName>
        <fullName evidence="6">ABC transporter ATP-binding protein</fullName>
    </submittedName>
</protein>
<dbReference type="Proteomes" id="UP000233293">
    <property type="component" value="Unassembled WGS sequence"/>
</dbReference>
<dbReference type="InterPro" id="IPR008995">
    <property type="entry name" value="Mo/tungstate-bd_C_term_dom"/>
</dbReference>
<evidence type="ECO:0000259" key="5">
    <source>
        <dbReference type="PROSITE" id="PS50893"/>
    </source>
</evidence>
<keyword evidence="3" id="KW-0547">Nucleotide-binding</keyword>
<dbReference type="InterPro" id="IPR013611">
    <property type="entry name" value="Transp-assoc_OB_typ2"/>
</dbReference>
<dbReference type="SMART" id="SM00382">
    <property type="entry name" value="AAA"/>
    <property type="match status" value="1"/>
</dbReference>
<dbReference type="Gene3D" id="3.40.50.300">
    <property type="entry name" value="P-loop containing nucleotide triphosphate hydrolases"/>
    <property type="match status" value="1"/>
</dbReference>
<comment type="similarity">
    <text evidence="1">Belongs to the ABC transporter superfamily.</text>
</comment>
<evidence type="ECO:0000256" key="4">
    <source>
        <dbReference type="ARBA" id="ARBA00022840"/>
    </source>
</evidence>
<gene>
    <name evidence="6" type="ORF">CWS72_12790</name>
</gene>
<dbReference type="Pfam" id="PF00005">
    <property type="entry name" value="ABC_tran"/>
    <property type="match status" value="1"/>
</dbReference>
<dbReference type="InterPro" id="IPR027417">
    <property type="entry name" value="P-loop_NTPase"/>
</dbReference>
<dbReference type="AlphaFoldDB" id="A0A2N3PUX3"/>
<evidence type="ECO:0000256" key="1">
    <source>
        <dbReference type="ARBA" id="ARBA00005417"/>
    </source>
</evidence>
<keyword evidence="2" id="KW-0813">Transport</keyword>
<feature type="domain" description="ABC transporter" evidence="5">
    <location>
        <begin position="14"/>
        <end position="244"/>
    </location>
</feature>
<dbReference type="RefSeq" id="WP_101250996.1">
    <property type="nucleotide sequence ID" value="NZ_PIUM01000013.1"/>
</dbReference>
<dbReference type="InterPro" id="IPR003439">
    <property type="entry name" value="ABC_transporter-like_ATP-bd"/>
</dbReference>
<evidence type="ECO:0000313" key="7">
    <source>
        <dbReference type="Proteomes" id="UP000233293"/>
    </source>
</evidence>
<dbReference type="Pfam" id="PF08402">
    <property type="entry name" value="TOBE_2"/>
    <property type="match status" value="1"/>
</dbReference>